<evidence type="ECO:0000256" key="2">
    <source>
        <dbReference type="ARBA" id="ARBA00023242"/>
    </source>
</evidence>
<dbReference type="PANTHER" id="PTHR46910">
    <property type="entry name" value="TRANSCRIPTION FACTOR PDR1"/>
    <property type="match status" value="1"/>
</dbReference>
<dbReference type="STRING" id="40998.A0A2P8AIZ3"/>
<proteinExistence type="predicted"/>
<evidence type="ECO:0000259" key="5">
    <source>
        <dbReference type="PROSITE" id="PS50048"/>
    </source>
</evidence>
<dbReference type="PROSITE" id="PS50048">
    <property type="entry name" value="ZN2_CY6_FUNGAL_2"/>
    <property type="match status" value="1"/>
</dbReference>
<name>A0A2P8AIZ3_9PEZI</name>
<gene>
    <name evidence="6" type="ORF">B9Z65_586</name>
</gene>
<keyword evidence="1" id="KW-0479">Metal-binding</keyword>
<dbReference type="CDD" id="cd12148">
    <property type="entry name" value="fungal_TF_MHR"/>
    <property type="match status" value="1"/>
</dbReference>
<feature type="compositionally biased region" description="Basic and acidic residues" evidence="4">
    <location>
        <begin position="1"/>
        <end position="12"/>
    </location>
</feature>
<feature type="compositionally biased region" description="Polar residues" evidence="4">
    <location>
        <begin position="665"/>
        <end position="686"/>
    </location>
</feature>
<dbReference type="InterPro" id="IPR001138">
    <property type="entry name" value="Zn2Cys6_DnaBD"/>
</dbReference>
<dbReference type="InterPro" id="IPR007219">
    <property type="entry name" value="XnlR_reg_dom"/>
</dbReference>
<dbReference type="PANTHER" id="PTHR46910:SF4">
    <property type="entry name" value="ZN(2)-C6 FUNGAL-TYPE DOMAIN-CONTAINING PROTEIN"/>
    <property type="match status" value="1"/>
</dbReference>
<dbReference type="InterPro" id="IPR036864">
    <property type="entry name" value="Zn2-C6_fun-type_DNA-bd_sf"/>
</dbReference>
<feature type="region of interest" description="Disordered" evidence="4">
    <location>
        <begin position="660"/>
        <end position="737"/>
    </location>
</feature>
<sequence>MPSTKRLSDAHDGTPPATRVQRTESADFSGAVKKKLSGASRTGQACDRCKVRKIRCDARPGGCSPCAQNNTECRTTDRITGRATSRGYTENVETENQALKQHLADLRRQLQEHGIEPRAQPLFRDSFSEDPSPPSSVTNPNDPHNLSRILNPEPPNTKGRSRSAVLPDYQPDSVGDNYLGVASANDWPSPVGGMHHALFGMHLDLKDFVGNDDSELYTATTYSNFLTYISVKHVVNAPAMPPYHQCRTMFDWFFKMPGSWLPVLHKPHVMILLDRVYHDPTYTATVAETVQLHLVLACMLYQYAVRNPVAAEFNWSDHYRYALSFFIDIYRENSLPALQALAMVVLVMRAFPKPGAVWIVSVSVVGKAVEMGLHRSVNAWQTSETKLDPHDIEMRKRVFWSILLPHITVGARLGRPFMVRLEDFDVELPEVINDNLPEEEDLPEHRKCSFLPGVNAFKFLVVQLQMYSSLYTIRPVRRSYEDVQKKLSKEIDVWFQSMPPELTGTEHTSLEDRGYKIYMDFGHQNLRLLLYHPSLLPKPDAELMSRNLDVCLDASSKLLVIAQEMRQYQILDTTWFNSSFFMAAMFTTLFAYSERKDRISSAEFKQLKSEMDQWIDIMGDIGQLLGSGTRLPNALRQITSAVINDISRHIAAKTASAAFATASSNGSEPTESTQRPPKINATSNAAAAQRPMNANPHVSAFNMPYSNDAETSQAPFLPSSATAPFPTQQSFYPDPASSIPPYTESLYPDSYEQDLKPDMSALAQQHSAALASQTAAHQQAVHQQAAHNHNFYGYPNGNAGMNTGTVAWRNFADNMANSISHPGSAQAHWSANALMSLQQNSPTVKNSPSNGSMPPQPGVMGHAHHGGANGAVMNGAGVNGHGSAHQNGHVVASGGHPSMAAHSSGVSTTAGGTAGLGEGVGLYEGIGNGMPNGGMGGAMGAIGNGMSAISAWPNMGLYAGGGGQ</sequence>
<dbReference type="EMBL" id="NHZQ01000003">
    <property type="protein sequence ID" value="PSK60436.1"/>
    <property type="molecule type" value="Genomic_DNA"/>
</dbReference>
<evidence type="ECO:0000256" key="4">
    <source>
        <dbReference type="SAM" id="MobiDB-lite"/>
    </source>
</evidence>
<dbReference type="CDD" id="cd00067">
    <property type="entry name" value="GAL4"/>
    <property type="match status" value="1"/>
</dbReference>
<feature type="domain" description="Zn(2)-C6 fungal-type" evidence="5">
    <location>
        <begin position="45"/>
        <end position="75"/>
    </location>
</feature>
<evidence type="ECO:0000313" key="7">
    <source>
        <dbReference type="Proteomes" id="UP000243723"/>
    </source>
</evidence>
<keyword evidence="2" id="KW-0539">Nucleus</keyword>
<dbReference type="Pfam" id="PF00172">
    <property type="entry name" value="Zn_clus"/>
    <property type="match status" value="1"/>
</dbReference>
<feature type="compositionally biased region" description="Polar residues" evidence="4">
    <location>
        <begin position="704"/>
        <end position="731"/>
    </location>
</feature>
<dbReference type="SMART" id="SM00066">
    <property type="entry name" value="GAL4"/>
    <property type="match status" value="1"/>
</dbReference>
<keyword evidence="7" id="KW-1185">Reference proteome</keyword>
<keyword evidence="3" id="KW-0175">Coiled coil</keyword>
<dbReference type="GO" id="GO:0000981">
    <property type="term" value="F:DNA-binding transcription factor activity, RNA polymerase II-specific"/>
    <property type="evidence" value="ECO:0007669"/>
    <property type="project" value="InterPro"/>
</dbReference>
<dbReference type="AlphaFoldDB" id="A0A2P8AIZ3"/>
<dbReference type="GO" id="GO:0003677">
    <property type="term" value="F:DNA binding"/>
    <property type="evidence" value="ECO:0007669"/>
    <property type="project" value="InterPro"/>
</dbReference>
<organism evidence="6 7">
    <name type="scientific">Elsinoe australis</name>
    <dbReference type="NCBI Taxonomy" id="40998"/>
    <lineage>
        <taxon>Eukaryota</taxon>
        <taxon>Fungi</taxon>
        <taxon>Dikarya</taxon>
        <taxon>Ascomycota</taxon>
        <taxon>Pezizomycotina</taxon>
        <taxon>Dothideomycetes</taxon>
        <taxon>Dothideomycetidae</taxon>
        <taxon>Myriangiales</taxon>
        <taxon>Elsinoaceae</taxon>
        <taxon>Elsinoe</taxon>
    </lineage>
</organism>
<feature type="compositionally biased region" description="Polar residues" evidence="4">
    <location>
        <begin position="840"/>
        <end position="853"/>
    </location>
</feature>
<dbReference type="InterPro" id="IPR050987">
    <property type="entry name" value="AtrR-like"/>
</dbReference>
<dbReference type="Pfam" id="PF04082">
    <property type="entry name" value="Fungal_trans"/>
    <property type="match status" value="1"/>
</dbReference>
<dbReference type="GO" id="GO:0008270">
    <property type="term" value="F:zinc ion binding"/>
    <property type="evidence" value="ECO:0007669"/>
    <property type="project" value="InterPro"/>
</dbReference>
<comment type="caution">
    <text evidence="6">The sequence shown here is derived from an EMBL/GenBank/DDBJ whole genome shotgun (WGS) entry which is preliminary data.</text>
</comment>
<reference evidence="6 7" key="1">
    <citation type="submission" date="2017-05" db="EMBL/GenBank/DDBJ databases">
        <title>Draft genome sequence of Elsinoe australis.</title>
        <authorList>
            <person name="Cheng Q."/>
        </authorList>
    </citation>
    <scope>NUCLEOTIDE SEQUENCE [LARGE SCALE GENOMIC DNA]</scope>
    <source>
        <strain evidence="6 7">NL1</strain>
    </source>
</reference>
<feature type="coiled-coil region" evidence="3">
    <location>
        <begin position="89"/>
        <end position="116"/>
    </location>
</feature>
<feature type="region of interest" description="Disordered" evidence="4">
    <location>
        <begin position="1"/>
        <end position="41"/>
    </location>
</feature>
<evidence type="ECO:0000313" key="6">
    <source>
        <dbReference type="EMBL" id="PSK60436.1"/>
    </source>
</evidence>
<accession>A0A2P8AIZ3</accession>
<protein>
    <submittedName>
        <fullName evidence="6">Transcriptional activator protein acu-15</fullName>
    </submittedName>
</protein>
<feature type="region of interest" description="Disordered" evidence="4">
    <location>
        <begin position="123"/>
        <end position="169"/>
    </location>
</feature>
<feature type="region of interest" description="Disordered" evidence="4">
    <location>
        <begin position="840"/>
        <end position="912"/>
    </location>
</feature>
<dbReference type="OrthoDB" id="4456959at2759"/>
<evidence type="ECO:0000256" key="3">
    <source>
        <dbReference type="SAM" id="Coils"/>
    </source>
</evidence>
<dbReference type="GO" id="GO:0006351">
    <property type="term" value="P:DNA-templated transcription"/>
    <property type="evidence" value="ECO:0007669"/>
    <property type="project" value="InterPro"/>
</dbReference>
<dbReference type="Proteomes" id="UP000243723">
    <property type="component" value="Unassembled WGS sequence"/>
</dbReference>
<evidence type="ECO:0000256" key="1">
    <source>
        <dbReference type="ARBA" id="ARBA00022723"/>
    </source>
</evidence>
<dbReference type="SMART" id="SM00906">
    <property type="entry name" value="Fungal_trans"/>
    <property type="match status" value="1"/>
</dbReference>
<dbReference type="Gene3D" id="4.10.240.10">
    <property type="entry name" value="Zn(2)-C6 fungal-type DNA-binding domain"/>
    <property type="match status" value="1"/>
</dbReference>
<dbReference type="PROSITE" id="PS00463">
    <property type="entry name" value="ZN2_CY6_FUNGAL_1"/>
    <property type="match status" value="1"/>
</dbReference>
<dbReference type="SUPFAM" id="SSF57701">
    <property type="entry name" value="Zn2/Cys6 DNA-binding domain"/>
    <property type="match status" value="1"/>
</dbReference>